<accession>K1UCI7</accession>
<dbReference type="EMBL" id="AJWZ01003071">
    <property type="protein sequence ID" value="EKC69236.1"/>
    <property type="molecule type" value="Genomic_DNA"/>
</dbReference>
<reference evidence="2" key="1">
    <citation type="journal article" date="2013" name="Environ. Microbiol.">
        <title>Microbiota from the distal guts of lean and obese adolescents exhibit partial functional redundancy besides clear differences in community structure.</title>
        <authorList>
            <person name="Ferrer M."/>
            <person name="Ruiz A."/>
            <person name="Lanza F."/>
            <person name="Haange S.B."/>
            <person name="Oberbach A."/>
            <person name="Till H."/>
            <person name="Bargiela R."/>
            <person name="Campoy C."/>
            <person name="Segura M.T."/>
            <person name="Richter M."/>
            <person name="von Bergen M."/>
            <person name="Seifert J."/>
            <person name="Suarez A."/>
        </authorList>
    </citation>
    <scope>NUCLEOTIDE SEQUENCE</scope>
</reference>
<feature type="domain" description="Glycosyl hydrolase family 95 N-terminal" evidence="1">
    <location>
        <begin position="6"/>
        <end position="60"/>
    </location>
</feature>
<dbReference type="GO" id="GO:0004560">
    <property type="term" value="F:alpha-L-fucosidase activity"/>
    <property type="evidence" value="ECO:0007669"/>
    <property type="project" value="TreeGrafter"/>
</dbReference>
<dbReference type="Gene3D" id="2.70.98.50">
    <property type="entry name" value="putative glycoside hydrolase family protein from bacillus halodurans"/>
    <property type="match status" value="1"/>
</dbReference>
<dbReference type="PANTHER" id="PTHR31084:SF19">
    <property type="entry name" value="GLYCOSYL HYDROLASE FAMILY 95 N-TERMINAL DOMAIN-CONTAINING PROTEIN"/>
    <property type="match status" value="1"/>
</dbReference>
<proteinExistence type="predicted"/>
<comment type="caution">
    <text evidence="2">The sequence shown here is derived from an EMBL/GenBank/DDBJ whole genome shotgun (WGS) entry which is preliminary data.</text>
</comment>
<evidence type="ECO:0000313" key="2">
    <source>
        <dbReference type="EMBL" id="EKC69236.1"/>
    </source>
</evidence>
<sequence>MKNYVLKYNKPAEYSENGWQNEVLPIGNGMLGMCVFGGVSEEHLQFNEKTLWTGGPSKSRKD</sequence>
<protein>
    <recommendedName>
        <fullName evidence="1">Glycosyl hydrolase family 95 N-terminal domain-containing protein</fullName>
    </recommendedName>
</protein>
<gene>
    <name evidence="2" type="ORF">OBE_04511</name>
</gene>
<feature type="non-terminal residue" evidence="2">
    <location>
        <position position="62"/>
    </location>
</feature>
<dbReference type="PANTHER" id="PTHR31084">
    <property type="entry name" value="ALPHA-L-FUCOSIDASE 2"/>
    <property type="match status" value="1"/>
</dbReference>
<name>K1UCI7_9ZZZZ</name>
<dbReference type="InterPro" id="IPR027414">
    <property type="entry name" value="GH95_N_dom"/>
</dbReference>
<dbReference type="Pfam" id="PF14498">
    <property type="entry name" value="Glyco_hyd_65N_2"/>
    <property type="match status" value="1"/>
</dbReference>
<organism evidence="2">
    <name type="scientific">human gut metagenome</name>
    <dbReference type="NCBI Taxonomy" id="408170"/>
    <lineage>
        <taxon>unclassified sequences</taxon>
        <taxon>metagenomes</taxon>
        <taxon>organismal metagenomes</taxon>
    </lineage>
</organism>
<dbReference type="AlphaFoldDB" id="K1UCI7"/>
<evidence type="ECO:0000259" key="1">
    <source>
        <dbReference type="Pfam" id="PF14498"/>
    </source>
</evidence>